<comment type="similarity">
    <text evidence="2">Belongs to the glycosyl hydrolase 3 family.</text>
</comment>
<dbReference type="GO" id="GO:0005975">
    <property type="term" value="P:carbohydrate metabolic process"/>
    <property type="evidence" value="ECO:0007669"/>
    <property type="project" value="InterPro"/>
</dbReference>
<evidence type="ECO:0000256" key="1">
    <source>
        <dbReference type="ARBA" id="ARBA00001231"/>
    </source>
</evidence>
<keyword evidence="8" id="KW-1185">Reference proteome</keyword>
<dbReference type="SUPFAM" id="SSF51445">
    <property type="entry name" value="(Trans)glycosidases"/>
    <property type="match status" value="1"/>
</dbReference>
<organism evidence="7 8">
    <name type="scientific">Profundibacterium mesophilum KAUST100406-0324</name>
    <dbReference type="NCBI Taxonomy" id="1037889"/>
    <lineage>
        <taxon>Bacteria</taxon>
        <taxon>Pseudomonadati</taxon>
        <taxon>Pseudomonadota</taxon>
        <taxon>Alphaproteobacteria</taxon>
        <taxon>Rhodobacterales</taxon>
        <taxon>Roseobacteraceae</taxon>
        <taxon>Profundibacterium</taxon>
    </lineage>
</organism>
<evidence type="ECO:0000259" key="6">
    <source>
        <dbReference type="Pfam" id="PF00933"/>
    </source>
</evidence>
<dbReference type="PANTHER" id="PTHR30480">
    <property type="entry name" value="BETA-HEXOSAMINIDASE-RELATED"/>
    <property type="match status" value="1"/>
</dbReference>
<protein>
    <recommendedName>
        <fullName evidence="3">beta-N-acetylhexosaminidase</fullName>
        <ecNumber evidence="3">3.2.1.52</ecNumber>
    </recommendedName>
</protein>
<comment type="catalytic activity">
    <reaction evidence="1">
        <text>Hydrolysis of terminal non-reducing N-acetyl-D-hexosamine residues in N-acetyl-beta-D-hexosaminides.</text>
        <dbReference type="EC" id="3.2.1.52"/>
    </reaction>
</comment>
<dbReference type="Gene3D" id="3.20.20.300">
    <property type="entry name" value="Glycoside hydrolase, family 3, N-terminal domain"/>
    <property type="match status" value="1"/>
</dbReference>
<evidence type="ECO:0000256" key="5">
    <source>
        <dbReference type="ARBA" id="ARBA00023295"/>
    </source>
</evidence>
<reference evidence="7" key="1">
    <citation type="submission" date="2013-03" db="EMBL/GenBank/DDBJ databases">
        <title>Genome Sequence of the Profundibacterium mesophilum strain KAUST100406-0324T from Red Sea, a novel genus in the family Rhodobacteraceae.</title>
        <authorList>
            <person name="Essack M."/>
            <person name="Alam I."/>
            <person name="Lafi F."/>
            <person name="Alawi W."/>
            <person name="Kamanu F."/>
            <person name="Al-Suwailem A."/>
            <person name="Lee O.O."/>
            <person name="Xu Y."/>
            <person name="Bajic V."/>
            <person name="Qian P.-Y."/>
            <person name="Archer J."/>
        </authorList>
    </citation>
    <scope>NUCLEOTIDE SEQUENCE</scope>
    <source>
        <strain evidence="7">KAUST100406-0324</strain>
    </source>
</reference>
<dbReference type="RefSeq" id="WP_159963580.1">
    <property type="nucleotide sequence ID" value="NZ_APKE01000001.1"/>
</dbReference>
<keyword evidence="5 7" id="KW-0326">Glycosidase</keyword>
<evidence type="ECO:0000313" key="7">
    <source>
        <dbReference type="EMBL" id="KAF0677610.1"/>
    </source>
</evidence>
<dbReference type="InterPro" id="IPR036962">
    <property type="entry name" value="Glyco_hydro_3_N_sf"/>
</dbReference>
<dbReference type="InterPro" id="IPR050226">
    <property type="entry name" value="NagZ_Beta-hexosaminidase"/>
</dbReference>
<evidence type="ECO:0000313" key="8">
    <source>
        <dbReference type="Proteomes" id="UP000698242"/>
    </source>
</evidence>
<feature type="domain" description="Glycoside hydrolase family 3 N-terminal" evidence="6">
    <location>
        <begin position="30"/>
        <end position="288"/>
    </location>
</feature>
<evidence type="ECO:0000256" key="4">
    <source>
        <dbReference type="ARBA" id="ARBA00022801"/>
    </source>
</evidence>
<keyword evidence="4 7" id="KW-0378">Hydrolase</keyword>
<dbReference type="Pfam" id="PF00933">
    <property type="entry name" value="Glyco_hydro_3"/>
    <property type="match status" value="1"/>
</dbReference>
<dbReference type="OrthoDB" id="9786661at2"/>
<dbReference type="Proteomes" id="UP000698242">
    <property type="component" value="Unassembled WGS sequence"/>
</dbReference>
<dbReference type="GO" id="GO:0004563">
    <property type="term" value="F:beta-N-acetylhexosaminidase activity"/>
    <property type="evidence" value="ECO:0007669"/>
    <property type="project" value="UniProtKB-EC"/>
</dbReference>
<sequence length="330" mass="34916">MTAGACILGCAGTRLGAGEAAFFREADPWGFILFSRNVDTPEQLRRLTDDLRGSVGRDAPILIDQEGGRVQRLRPPYWRPWSPPLDHVRAAGAAAERAMYLRSRLMADELHALGIDVNCAPSADVARPETHPFLANRCYGSEPGLVAGIARAVAQGLLAGGVLPVLKHIPGHGRGTRDSHLALPVVSATRRDLEAEDFAPFAALADLPMAMTAHIVYGALDESPATQSRSVIALIREQIGFGGLLMTDDISMEALGGSIAVRSRAAMDAGCDLILHCNGERPEMEEAVSEAGRFSAAAAARADQALAMRAAPDDADIAALERELDALLAG</sequence>
<dbReference type="PANTHER" id="PTHR30480:SF13">
    <property type="entry name" value="BETA-HEXOSAMINIDASE"/>
    <property type="match status" value="1"/>
</dbReference>
<dbReference type="InterPro" id="IPR019800">
    <property type="entry name" value="Glyco_hydro_3_AS"/>
</dbReference>
<dbReference type="AlphaFoldDB" id="A0A921TCW2"/>
<evidence type="ECO:0000256" key="2">
    <source>
        <dbReference type="ARBA" id="ARBA00005336"/>
    </source>
</evidence>
<comment type="caution">
    <text evidence="7">The sequence shown here is derived from an EMBL/GenBank/DDBJ whole genome shotgun (WGS) entry which is preliminary data.</text>
</comment>
<dbReference type="EC" id="3.2.1.52" evidence="3"/>
<dbReference type="EMBL" id="APKE01000001">
    <property type="protein sequence ID" value="KAF0677610.1"/>
    <property type="molecule type" value="Genomic_DNA"/>
</dbReference>
<evidence type="ECO:0000256" key="3">
    <source>
        <dbReference type="ARBA" id="ARBA00012663"/>
    </source>
</evidence>
<gene>
    <name evidence="7" type="ORF">PMES_00117</name>
</gene>
<dbReference type="GO" id="GO:0009254">
    <property type="term" value="P:peptidoglycan turnover"/>
    <property type="evidence" value="ECO:0007669"/>
    <property type="project" value="TreeGrafter"/>
</dbReference>
<dbReference type="InterPro" id="IPR017853">
    <property type="entry name" value="GH"/>
</dbReference>
<name>A0A921TCW2_9RHOB</name>
<dbReference type="PROSITE" id="PS00775">
    <property type="entry name" value="GLYCOSYL_HYDROL_F3"/>
    <property type="match status" value="1"/>
</dbReference>
<accession>A0A921TCW2</accession>
<proteinExistence type="inferred from homology"/>
<dbReference type="InterPro" id="IPR001764">
    <property type="entry name" value="Glyco_hydro_3_N"/>
</dbReference>
<dbReference type="NCBIfam" id="NF003740">
    <property type="entry name" value="PRK05337.1"/>
    <property type="match status" value="1"/>
</dbReference>